<dbReference type="EMBL" id="AFBI03000062">
    <property type="protein sequence ID" value="EJW02645.1"/>
    <property type="molecule type" value="Genomic_DNA"/>
</dbReference>
<dbReference type="GO" id="GO:0016251">
    <property type="term" value="F:RNA polymerase II general transcription initiation factor activity"/>
    <property type="evidence" value="ECO:0007669"/>
    <property type="project" value="TreeGrafter"/>
</dbReference>
<dbReference type="InParanoid" id="J9DJ70"/>
<evidence type="ECO:0000256" key="4">
    <source>
        <dbReference type="SAM" id="MobiDB-lite"/>
    </source>
</evidence>
<comment type="subcellular location">
    <subcellularLocation>
        <location evidence="1">Nucleus</location>
    </subcellularLocation>
</comment>
<dbReference type="STRING" id="1003232.J9DJ70"/>
<dbReference type="AlphaFoldDB" id="J9DJ70"/>
<dbReference type="PANTHER" id="PTHR10252">
    <property type="entry name" value="HISTONE-LIKE TRANSCRIPTION FACTOR CCAAT-RELATED"/>
    <property type="match status" value="1"/>
</dbReference>
<evidence type="ECO:0000256" key="2">
    <source>
        <dbReference type="ARBA" id="ARBA00023242"/>
    </source>
</evidence>
<evidence type="ECO:0000313" key="7">
    <source>
        <dbReference type="Proteomes" id="UP000003163"/>
    </source>
</evidence>
<organism evidence="6 7">
    <name type="scientific">Edhazardia aedis (strain USNM 41457)</name>
    <name type="common">Microsporidian parasite</name>
    <dbReference type="NCBI Taxonomy" id="1003232"/>
    <lineage>
        <taxon>Eukaryota</taxon>
        <taxon>Fungi</taxon>
        <taxon>Fungi incertae sedis</taxon>
        <taxon>Microsporidia</taxon>
        <taxon>Edhazardia</taxon>
    </lineage>
</organism>
<feature type="compositionally biased region" description="Basic and acidic residues" evidence="4">
    <location>
        <begin position="27"/>
        <end position="40"/>
    </location>
</feature>
<dbReference type="SUPFAM" id="SSF47113">
    <property type="entry name" value="Histone-fold"/>
    <property type="match status" value="1"/>
</dbReference>
<dbReference type="InterPro" id="IPR009072">
    <property type="entry name" value="Histone-fold"/>
</dbReference>
<proteinExistence type="predicted"/>
<dbReference type="GO" id="GO:0001046">
    <property type="term" value="F:core promoter sequence-specific DNA binding"/>
    <property type="evidence" value="ECO:0007669"/>
    <property type="project" value="TreeGrafter"/>
</dbReference>
<protein>
    <recommendedName>
        <fullName evidence="5">Transcription factor CBF/NF-Y/archaeal histone domain-containing protein</fullName>
    </recommendedName>
</protein>
<evidence type="ECO:0000256" key="3">
    <source>
        <dbReference type="SAM" id="Coils"/>
    </source>
</evidence>
<evidence type="ECO:0000313" key="6">
    <source>
        <dbReference type="EMBL" id="EJW02645.1"/>
    </source>
</evidence>
<dbReference type="Proteomes" id="UP000003163">
    <property type="component" value="Unassembled WGS sequence"/>
</dbReference>
<keyword evidence="2" id="KW-0539">Nucleus</keyword>
<feature type="domain" description="Transcription factor CBF/NF-Y/archaeal histone" evidence="5">
    <location>
        <begin position="226"/>
        <end position="264"/>
    </location>
</feature>
<gene>
    <name evidence="6" type="ORF">EDEG_02965</name>
</gene>
<dbReference type="Gene3D" id="1.10.20.10">
    <property type="entry name" value="Histone, subunit A"/>
    <property type="match status" value="1"/>
</dbReference>
<dbReference type="CDD" id="cd22906">
    <property type="entry name" value="HFD_DRAP1"/>
    <property type="match status" value="1"/>
</dbReference>
<dbReference type="InterPro" id="IPR050568">
    <property type="entry name" value="Transcr_DNA_Rep_Reg"/>
</dbReference>
<keyword evidence="7" id="KW-1185">Reference proteome</keyword>
<reference evidence="6 7" key="1">
    <citation type="submission" date="2011-08" db="EMBL/GenBank/DDBJ databases">
        <authorList>
            <person name="Liu Z.J."/>
            <person name="Shi F.L."/>
            <person name="Lu J.Q."/>
            <person name="Li M."/>
            <person name="Wang Z.L."/>
        </authorList>
    </citation>
    <scope>NUCLEOTIDE SEQUENCE [LARGE SCALE GENOMIC DNA]</scope>
    <source>
        <strain evidence="6 7">USNM 41457</strain>
    </source>
</reference>
<dbReference type="HOGENOM" id="CLU_903235_0_0_1"/>
<name>J9DJ70_EDHAE</name>
<keyword evidence="3" id="KW-0175">Coiled coil</keyword>
<accession>J9DJ70</accession>
<dbReference type="VEuPathDB" id="MicrosporidiaDB:EDEG_02965"/>
<evidence type="ECO:0000259" key="5">
    <source>
        <dbReference type="Pfam" id="PF00808"/>
    </source>
</evidence>
<sequence length="308" mass="34644">MKKQSQKGKKDPSKVTKKNTTKTSVDSPDKLLEKKSDAKKMSSRKVSSLVLSLNDLSEFDDALSKQSANNPVDTVINASINQLNNVNASKKMKSNTITSSEYSNLEFESSQKKKDLNEKDKKNLENLNETLESNINNSNSDSKSKYTDIDTSIKNSDIDNKLNNSNYDANMKNSNTNCNNSNDSIKNNNTNTTNNNTSTTIIDQIQLNSETNISKTDYDNKKRKSRFPIARIKRIMQSDDEIGKISTTAPVVLSRAIELFIADLIDCLIANISNKNLKIDFDAFLKVVENDKKFDFLKILLDNLNEEK</sequence>
<dbReference type="OrthoDB" id="653904at2759"/>
<evidence type="ECO:0000256" key="1">
    <source>
        <dbReference type="ARBA" id="ARBA00004123"/>
    </source>
</evidence>
<dbReference type="OMA" id="VENDKKF"/>
<dbReference type="GO" id="GO:0046982">
    <property type="term" value="F:protein heterodimerization activity"/>
    <property type="evidence" value="ECO:0007669"/>
    <property type="project" value="InterPro"/>
</dbReference>
<feature type="region of interest" description="Disordered" evidence="4">
    <location>
        <begin position="1"/>
        <end position="46"/>
    </location>
</feature>
<dbReference type="Pfam" id="PF00808">
    <property type="entry name" value="CBFD_NFYB_HMF"/>
    <property type="match status" value="1"/>
</dbReference>
<dbReference type="PANTHER" id="PTHR10252:SF5">
    <property type="entry name" value="DR1-ASSOCIATED COREPRESSOR"/>
    <property type="match status" value="1"/>
</dbReference>
<feature type="coiled-coil region" evidence="3">
    <location>
        <begin position="110"/>
        <end position="141"/>
    </location>
</feature>
<dbReference type="InterPro" id="IPR003958">
    <property type="entry name" value="CBFA_NFYB_domain"/>
</dbReference>
<reference evidence="7" key="2">
    <citation type="submission" date="2015-07" db="EMBL/GenBank/DDBJ databases">
        <title>Contrasting host-pathogen interactions and genome evolution in two generalist and specialist microsporidian pathogens of mosquitoes.</title>
        <authorList>
            <consortium name="The Broad Institute Genomics Platform"/>
            <consortium name="The Broad Institute Genome Sequencing Center for Infectious Disease"/>
            <person name="Cuomo C.A."/>
            <person name="Sanscrainte N.D."/>
            <person name="Goldberg J.M."/>
            <person name="Heiman D."/>
            <person name="Young S."/>
            <person name="Zeng Q."/>
            <person name="Becnel J.J."/>
            <person name="Birren B.W."/>
        </authorList>
    </citation>
    <scope>NUCLEOTIDE SEQUENCE [LARGE SCALE GENOMIC DNA]</scope>
    <source>
        <strain evidence="7">USNM 41457</strain>
    </source>
</reference>
<dbReference type="GO" id="GO:0005634">
    <property type="term" value="C:nucleus"/>
    <property type="evidence" value="ECO:0007669"/>
    <property type="project" value="UniProtKB-SubCell"/>
</dbReference>
<comment type="caution">
    <text evidence="6">The sequence shown here is derived from an EMBL/GenBank/DDBJ whole genome shotgun (WGS) entry which is preliminary data.</text>
</comment>